<dbReference type="InterPro" id="IPR036396">
    <property type="entry name" value="Cyt_P450_sf"/>
</dbReference>
<keyword evidence="10" id="KW-0408">Iron</keyword>
<evidence type="ECO:0000256" key="7">
    <source>
        <dbReference type="ARBA" id="ARBA00022824"/>
    </source>
</evidence>
<evidence type="ECO:0000256" key="9">
    <source>
        <dbReference type="ARBA" id="ARBA00023002"/>
    </source>
</evidence>
<sequence length="199" mass="23457">MAFITAYWGLDGMIALMTLIIAAYLYMTRKFNYWKRRGVSEITPTPFLGNFTECALLKKSPGYLMKDFYDRAKGLPYVGFYVLDKPFLLVRDREIVKNVLVKDFNYFSDRYGSPDPNDRLGYANLFFIKNPAWKILRTKLTPIFTSGKLKKMFELMSECAKNLDTHLESLKVNGMFKKIYQILYIMSRHKEFYEKNCDK</sequence>
<comment type="subcellular location">
    <subcellularLocation>
        <location evidence="3">Endoplasmic reticulum membrane</location>
        <topology evidence="3">Peripheral membrane protein</topology>
    </subcellularLocation>
    <subcellularLocation>
        <location evidence="2">Microsome membrane</location>
        <topology evidence="2">Peripheral membrane protein</topology>
    </subcellularLocation>
</comment>
<gene>
    <name evidence="14" type="ORF">RF55_9960</name>
</gene>
<keyword evidence="15" id="KW-1185">Reference proteome</keyword>
<keyword evidence="6" id="KW-0479">Metal-binding</keyword>
<keyword evidence="7" id="KW-0256">Endoplasmic reticulum</keyword>
<evidence type="ECO:0000313" key="15">
    <source>
        <dbReference type="Proteomes" id="UP000036403"/>
    </source>
</evidence>
<evidence type="ECO:0000256" key="11">
    <source>
        <dbReference type="ARBA" id="ARBA00023033"/>
    </source>
</evidence>
<keyword evidence="8" id="KW-0492">Microsome</keyword>
<keyword evidence="5" id="KW-0349">Heme</keyword>
<comment type="similarity">
    <text evidence="4">Belongs to the cytochrome P450 family.</text>
</comment>
<dbReference type="GO" id="GO:0004497">
    <property type="term" value="F:monooxygenase activity"/>
    <property type="evidence" value="ECO:0007669"/>
    <property type="project" value="UniProtKB-KW"/>
</dbReference>
<dbReference type="AlphaFoldDB" id="A0A0J7KJ71"/>
<comment type="caution">
    <text evidence="14">The sequence shown here is derived from an EMBL/GenBank/DDBJ whole genome shotgun (WGS) entry which is preliminary data.</text>
</comment>
<dbReference type="SUPFAM" id="SSF48264">
    <property type="entry name" value="Cytochrome P450"/>
    <property type="match status" value="1"/>
</dbReference>
<dbReference type="Proteomes" id="UP000036403">
    <property type="component" value="Unassembled WGS sequence"/>
</dbReference>
<protein>
    <submittedName>
        <fullName evidence="14">Cytochrome p450 6k1</fullName>
    </submittedName>
</protein>
<organism evidence="14 15">
    <name type="scientific">Lasius niger</name>
    <name type="common">Black garden ant</name>
    <dbReference type="NCBI Taxonomy" id="67767"/>
    <lineage>
        <taxon>Eukaryota</taxon>
        <taxon>Metazoa</taxon>
        <taxon>Ecdysozoa</taxon>
        <taxon>Arthropoda</taxon>
        <taxon>Hexapoda</taxon>
        <taxon>Insecta</taxon>
        <taxon>Pterygota</taxon>
        <taxon>Neoptera</taxon>
        <taxon>Endopterygota</taxon>
        <taxon>Hymenoptera</taxon>
        <taxon>Apocrita</taxon>
        <taxon>Aculeata</taxon>
        <taxon>Formicoidea</taxon>
        <taxon>Formicidae</taxon>
        <taxon>Formicinae</taxon>
        <taxon>Lasius</taxon>
        <taxon>Lasius</taxon>
    </lineage>
</organism>
<dbReference type="GO" id="GO:0020037">
    <property type="term" value="F:heme binding"/>
    <property type="evidence" value="ECO:0007669"/>
    <property type="project" value="InterPro"/>
</dbReference>
<evidence type="ECO:0000256" key="13">
    <source>
        <dbReference type="SAM" id="Phobius"/>
    </source>
</evidence>
<dbReference type="InterPro" id="IPR001128">
    <property type="entry name" value="Cyt_P450"/>
</dbReference>
<dbReference type="PANTHER" id="PTHR24292:SF45">
    <property type="entry name" value="CYTOCHROME P450 6G1-RELATED"/>
    <property type="match status" value="1"/>
</dbReference>
<dbReference type="GO" id="GO:0016705">
    <property type="term" value="F:oxidoreductase activity, acting on paired donors, with incorporation or reduction of molecular oxygen"/>
    <property type="evidence" value="ECO:0007669"/>
    <property type="project" value="InterPro"/>
</dbReference>
<keyword evidence="11" id="KW-0503">Monooxygenase</keyword>
<evidence type="ECO:0000256" key="6">
    <source>
        <dbReference type="ARBA" id="ARBA00022723"/>
    </source>
</evidence>
<dbReference type="Gene3D" id="1.10.630.10">
    <property type="entry name" value="Cytochrome P450"/>
    <property type="match status" value="1"/>
</dbReference>
<evidence type="ECO:0000313" key="14">
    <source>
        <dbReference type="EMBL" id="KMQ90297.1"/>
    </source>
</evidence>
<dbReference type="InterPro" id="IPR050476">
    <property type="entry name" value="Insect_CytP450_Detox"/>
</dbReference>
<dbReference type="Pfam" id="PF00067">
    <property type="entry name" value="p450"/>
    <property type="match status" value="1"/>
</dbReference>
<evidence type="ECO:0000256" key="5">
    <source>
        <dbReference type="ARBA" id="ARBA00022617"/>
    </source>
</evidence>
<accession>A0A0J7KJ71</accession>
<evidence type="ECO:0000256" key="2">
    <source>
        <dbReference type="ARBA" id="ARBA00004174"/>
    </source>
</evidence>
<dbReference type="GO" id="GO:0005506">
    <property type="term" value="F:iron ion binding"/>
    <property type="evidence" value="ECO:0007669"/>
    <property type="project" value="InterPro"/>
</dbReference>
<keyword evidence="13" id="KW-0812">Transmembrane</keyword>
<reference evidence="14 15" key="1">
    <citation type="submission" date="2015-04" db="EMBL/GenBank/DDBJ databases">
        <title>Lasius niger genome sequencing.</title>
        <authorList>
            <person name="Konorov E.A."/>
            <person name="Nikitin M.A."/>
            <person name="Kirill M.V."/>
            <person name="Chang P."/>
        </authorList>
    </citation>
    <scope>NUCLEOTIDE SEQUENCE [LARGE SCALE GENOMIC DNA]</scope>
    <source>
        <tissue evidence="14">Whole</tissue>
    </source>
</reference>
<evidence type="ECO:0000256" key="4">
    <source>
        <dbReference type="ARBA" id="ARBA00010617"/>
    </source>
</evidence>
<proteinExistence type="inferred from homology"/>
<dbReference type="EMBL" id="LBMM01006820">
    <property type="protein sequence ID" value="KMQ90297.1"/>
    <property type="molecule type" value="Genomic_DNA"/>
</dbReference>
<keyword evidence="13" id="KW-1133">Transmembrane helix</keyword>
<feature type="transmembrane region" description="Helical" evidence="13">
    <location>
        <begin position="6"/>
        <end position="27"/>
    </location>
</feature>
<dbReference type="STRING" id="67767.A0A0J7KJ71"/>
<dbReference type="PaxDb" id="67767-A0A0J7KJ71"/>
<keyword evidence="12 13" id="KW-0472">Membrane</keyword>
<evidence type="ECO:0000256" key="8">
    <source>
        <dbReference type="ARBA" id="ARBA00022848"/>
    </source>
</evidence>
<dbReference type="PANTHER" id="PTHR24292">
    <property type="entry name" value="CYTOCHROME P450"/>
    <property type="match status" value="1"/>
</dbReference>
<evidence type="ECO:0000256" key="1">
    <source>
        <dbReference type="ARBA" id="ARBA00001971"/>
    </source>
</evidence>
<evidence type="ECO:0000256" key="12">
    <source>
        <dbReference type="ARBA" id="ARBA00023136"/>
    </source>
</evidence>
<evidence type="ECO:0000256" key="3">
    <source>
        <dbReference type="ARBA" id="ARBA00004406"/>
    </source>
</evidence>
<evidence type="ECO:0000256" key="10">
    <source>
        <dbReference type="ARBA" id="ARBA00023004"/>
    </source>
</evidence>
<dbReference type="OrthoDB" id="2789670at2759"/>
<dbReference type="GO" id="GO:0005789">
    <property type="term" value="C:endoplasmic reticulum membrane"/>
    <property type="evidence" value="ECO:0007669"/>
    <property type="project" value="UniProtKB-SubCell"/>
</dbReference>
<name>A0A0J7KJ71_LASNI</name>
<comment type="cofactor">
    <cofactor evidence="1">
        <name>heme</name>
        <dbReference type="ChEBI" id="CHEBI:30413"/>
    </cofactor>
</comment>
<keyword evidence="9" id="KW-0560">Oxidoreductase</keyword>